<dbReference type="PROSITE" id="PS50113">
    <property type="entry name" value="PAC"/>
    <property type="match status" value="4"/>
</dbReference>
<accession>A0ABY4CR21</accession>
<keyword evidence="6" id="KW-0418">Kinase</keyword>
<dbReference type="InterPro" id="IPR003661">
    <property type="entry name" value="HisK_dim/P_dom"/>
</dbReference>
<dbReference type="Proteomes" id="UP000830167">
    <property type="component" value="Chromosome"/>
</dbReference>
<evidence type="ECO:0000256" key="8">
    <source>
        <dbReference type="ARBA" id="ARBA00023012"/>
    </source>
</evidence>
<dbReference type="PROSITE" id="PS50109">
    <property type="entry name" value="HIS_KIN"/>
    <property type="match status" value="1"/>
</dbReference>
<organism evidence="12 13">
    <name type="scientific">Fodinisporobacter ferrooxydans</name>
    <dbReference type="NCBI Taxonomy" id="2901836"/>
    <lineage>
        <taxon>Bacteria</taxon>
        <taxon>Bacillati</taxon>
        <taxon>Bacillota</taxon>
        <taxon>Bacilli</taxon>
        <taxon>Bacillales</taxon>
        <taxon>Alicyclobacillaceae</taxon>
        <taxon>Fodinisporobacter</taxon>
    </lineage>
</organism>
<dbReference type="SMART" id="SM00086">
    <property type="entry name" value="PAC"/>
    <property type="match status" value="4"/>
</dbReference>
<dbReference type="SUPFAM" id="SSF55874">
    <property type="entry name" value="ATPase domain of HSP90 chaperone/DNA topoisomerase II/histidine kinase"/>
    <property type="match status" value="1"/>
</dbReference>
<dbReference type="PANTHER" id="PTHR43304:SF1">
    <property type="entry name" value="PAC DOMAIN-CONTAINING PROTEIN"/>
    <property type="match status" value="1"/>
</dbReference>
<keyword evidence="13" id="KW-1185">Reference proteome</keyword>
<evidence type="ECO:0000313" key="12">
    <source>
        <dbReference type="EMBL" id="UOF92828.1"/>
    </source>
</evidence>
<dbReference type="SMART" id="SM00387">
    <property type="entry name" value="HATPase_c"/>
    <property type="match status" value="1"/>
</dbReference>
<keyword evidence="5" id="KW-0547">Nucleotide-binding</keyword>
<dbReference type="InterPro" id="IPR001610">
    <property type="entry name" value="PAC"/>
</dbReference>
<keyword evidence="7" id="KW-0067">ATP-binding</keyword>
<evidence type="ECO:0000256" key="1">
    <source>
        <dbReference type="ARBA" id="ARBA00000085"/>
    </source>
</evidence>
<reference evidence="12" key="1">
    <citation type="submission" date="2021-12" db="EMBL/GenBank/DDBJ databases">
        <title>Alicyclobacillaceae gen. nov., sp. nov., isolated from chalcocite enrichment system.</title>
        <authorList>
            <person name="Jiang Z."/>
        </authorList>
    </citation>
    <scope>NUCLEOTIDE SEQUENCE</scope>
    <source>
        <strain evidence="12">MYW30-H2</strain>
    </source>
</reference>
<dbReference type="InterPro" id="IPR013767">
    <property type="entry name" value="PAS_fold"/>
</dbReference>
<dbReference type="EMBL" id="CP089291">
    <property type="protein sequence ID" value="UOF92828.1"/>
    <property type="molecule type" value="Genomic_DNA"/>
</dbReference>
<dbReference type="InterPro" id="IPR013655">
    <property type="entry name" value="PAS_fold_3"/>
</dbReference>
<keyword evidence="3" id="KW-0597">Phosphoprotein</keyword>
<dbReference type="EC" id="2.7.13.3" evidence="2"/>
<dbReference type="SUPFAM" id="SSF55785">
    <property type="entry name" value="PYP-like sensor domain (PAS domain)"/>
    <property type="match status" value="4"/>
</dbReference>
<evidence type="ECO:0000259" key="9">
    <source>
        <dbReference type="PROSITE" id="PS50109"/>
    </source>
</evidence>
<evidence type="ECO:0000256" key="2">
    <source>
        <dbReference type="ARBA" id="ARBA00012438"/>
    </source>
</evidence>
<dbReference type="CDD" id="cd00082">
    <property type="entry name" value="HisKA"/>
    <property type="match status" value="1"/>
</dbReference>
<feature type="domain" description="PAC" evidence="11">
    <location>
        <begin position="471"/>
        <end position="522"/>
    </location>
</feature>
<evidence type="ECO:0000313" key="13">
    <source>
        <dbReference type="Proteomes" id="UP000830167"/>
    </source>
</evidence>
<dbReference type="Pfam" id="PF02518">
    <property type="entry name" value="HATPase_c"/>
    <property type="match status" value="1"/>
</dbReference>
<dbReference type="Gene3D" id="1.10.287.130">
    <property type="match status" value="1"/>
</dbReference>
<dbReference type="InterPro" id="IPR003594">
    <property type="entry name" value="HATPase_dom"/>
</dbReference>
<feature type="domain" description="Histidine kinase" evidence="9">
    <location>
        <begin position="535"/>
        <end position="742"/>
    </location>
</feature>
<dbReference type="Gene3D" id="3.30.565.10">
    <property type="entry name" value="Histidine kinase-like ATPase, C-terminal domain"/>
    <property type="match status" value="1"/>
</dbReference>
<gene>
    <name evidence="12" type="ORF">LSG31_10260</name>
</gene>
<evidence type="ECO:0000256" key="4">
    <source>
        <dbReference type="ARBA" id="ARBA00022679"/>
    </source>
</evidence>
<dbReference type="Gene3D" id="2.10.70.100">
    <property type="match status" value="2"/>
</dbReference>
<dbReference type="Gene3D" id="3.30.450.20">
    <property type="entry name" value="PAS domain"/>
    <property type="match status" value="4"/>
</dbReference>
<dbReference type="PANTHER" id="PTHR43304">
    <property type="entry name" value="PHYTOCHROME-LIKE PROTEIN CPH1"/>
    <property type="match status" value="1"/>
</dbReference>
<proteinExistence type="predicted"/>
<dbReference type="NCBIfam" id="TIGR00229">
    <property type="entry name" value="sensory_box"/>
    <property type="match status" value="3"/>
</dbReference>
<feature type="domain" description="PAS" evidence="10">
    <location>
        <begin position="143"/>
        <end position="213"/>
    </location>
</feature>
<dbReference type="InterPro" id="IPR005467">
    <property type="entry name" value="His_kinase_dom"/>
</dbReference>
<dbReference type="SUPFAM" id="SSF47384">
    <property type="entry name" value="Homodimeric domain of signal transducing histidine kinase"/>
    <property type="match status" value="1"/>
</dbReference>
<dbReference type="InterPro" id="IPR000700">
    <property type="entry name" value="PAS-assoc_C"/>
</dbReference>
<dbReference type="Pfam" id="PF08447">
    <property type="entry name" value="PAS_3"/>
    <property type="match status" value="2"/>
</dbReference>
<dbReference type="InterPro" id="IPR035965">
    <property type="entry name" value="PAS-like_dom_sf"/>
</dbReference>
<dbReference type="PROSITE" id="PS50112">
    <property type="entry name" value="PAS"/>
    <property type="match status" value="2"/>
</dbReference>
<dbReference type="InterPro" id="IPR004358">
    <property type="entry name" value="Sig_transdc_His_kin-like_C"/>
</dbReference>
<dbReference type="Pfam" id="PF00512">
    <property type="entry name" value="HisKA"/>
    <property type="match status" value="1"/>
</dbReference>
<keyword evidence="8" id="KW-0902">Two-component regulatory system</keyword>
<evidence type="ECO:0000259" key="10">
    <source>
        <dbReference type="PROSITE" id="PS50112"/>
    </source>
</evidence>
<feature type="domain" description="PAC" evidence="11">
    <location>
        <begin position="91"/>
        <end position="142"/>
    </location>
</feature>
<dbReference type="RefSeq" id="WP_347439485.1">
    <property type="nucleotide sequence ID" value="NZ_CP089291.1"/>
</dbReference>
<dbReference type="Pfam" id="PF00989">
    <property type="entry name" value="PAS"/>
    <property type="match status" value="2"/>
</dbReference>
<feature type="domain" description="PAC" evidence="11">
    <location>
        <begin position="216"/>
        <end position="268"/>
    </location>
</feature>
<evidence type="ECO:0000256" key="7">
    <source>
        <dbReference type="ARBA" id="ARBA00022840"/>
    </source>
</evidence>
<feature type="domain" description="PAS" evidence="10">
    <location>
        <begin position="396"/>
        <end position="468"/>
    </location>
</feature>
<evidence type="ECO:0000259" key="11">
    <source>
        <dbReference type="PROSITE" id="PS50113"/>
    </source>
</evidence>
<keyword evidence="4" id="KW-0808">Transferase</keyword>
<sequence length="752" mass="86387">MALSTTSNIQMTTFSNTLEDRFKQVQRLANIGVWEYDFQHQHYYITPQFYQILGLQPAASPLKLKELLKLVHPEDRKMFGNSFKQADSIPLEIEFRILRPDGTECYLHSKREAVYDQEGYLHLTGIVQDITSRKQMEQRLKATEQQCKLIAENVKDIICYCTADGICEYISPSVFPLLGYQPEEVIGHNLNDYYHEDDRQKLDEMFQQAFNGKEIDRFVYRVRHKNNTFLWCESSVKLIYNESGIVEKIVGIGRDITERVKVEESLRRSRNNLRNAQQIAHLGHWDWNLITDEIYISDEAYRIWGIEKTRAFTMDSFLFSSIMKEDLPKVMQSITDALRTGCFQIEYQIQRPDGMLRKVKSIGTVEFLEDGRPQRFFGIVQDITEWNETLLRLEESEQRFKSLNDHNPDGVCSFELSGKITGANPAFVEILGFSVEELNQLSLADLLYSMPNSSDSRDAFIQNTLRGGFMKNQEGLFKHKDGRIIAVCYTLVPIYIHEKLTGMFAIVKDITLQKQTEELLGKSEKLSVIGQLAAGLAHEIRNPLTSLKGFIQLLQSTAREEKHQNYYSIMQSELKRIEWICSELLVLAKPQVSDFKRINLPEIIENVIALLEMQAILNNVQMECQVDQGLPLVCCNEHQIKQVLVNIMKNAIDAMPNGGFLKILVKKQEDDQVLIECIDTGKGIPEAILDKIGEPFYTTKEKGTGLGLMVSQKIIENHKGTIQFKSQYCHGTTVRITLPIIDAFSDETKHMA</sequence>
<evidence type="ECO:0000256" key="6">
    <source>
        <dbReference type="ARBA" id="ARBA00022777"/>
    </source>
</evidence>
<dbReference type="InterPro" id="IPR036890">
    <property type="entry name" value="HATPase_C_sf"/>
</dbReference>
<protein>
    <recommendedName>
        <fullName evidence="2">histidine kinase</fullName>
        <ecNumber evidence="2">2.7.13.3</ecNumber>
    </recommendedName>
</protein>
<evidence type="ECO:0000256" key="5">
    <source>
        <dbReference type="ARBA" id="ARBA00022741"/>
    </source>
</evidence>
<dbReference type="PRINTS" id="PR00344">
    <property type="entry name" value="BCTRLSENSOR"/>
</dbReference>
<feature type="domain" description="PAC" evidence="11">
    <location>
        <begin position="343"/>
        <end position="395"/>
    </location>
</feature>
<dbReference type="CDD" id="cd00130">
    <property type="entry name" value="PAS"/>
    <property type="match status" value="3"/>
</dbReference>
<comment type="catalytic activity">
    <reaction evidence="1">
        <text>ATP + protein L-histidine = ADP + protein N-phospho-L-histidine.</text>
        <dbReference type="EC" id="2.7.13.3"/>
    </reaction>
</comment>
<dbReference type="InterPro" id="IPR052162">
    <property type="entry name" value="Sensor_kinase/Photoreceptor"/>
</dbReference>
<dbReference type="SMART" id="SM00091">
    <property type="entry name" value="PAS"/>
    <property type="match status" value="4"/>
</dbReference>
<dbReference type="SMART" id="SM00388">
    <property type="entry name" value="HisKA"/>
    <property type="match status" value="1"/>
</dbReference>
<dbReference type="InterPro" id="IPR036097">
    <property type="entry name" value="HisK_dim/P_sf"/>
</dbReference>
<name>A0ABY4CR21_9BACL</name>
<evidence type="ECO:0000256" key="3">
    <source>
        <dbReference type="ARBA" id="ARBA00022553"/>
    </source>
</evidence>
<dbReference type="InterPro" id="IPR000014">
    <property type="entry name" value="PAS"/>
</dbReference>